<name>A0A378VZI5_NEIGO</name>
<dbReference type="AlphaFoldDB" id="A0A378VZI5"/>
<organism evidence="1">
    <name type="scientific">Neisseria gonorrhoeae</name>
    <dbReference type="NCBI Taxonomy" id="485"/>
    <lineage>
        <taxon>Bacteria</taxon>
        <taxon>Pseudomonadati</taxon>
        <taxon>Pseudomonadota</taxon>
        <taxon>Betaproteobacteria</taxon>
        <taxon>Neisseriales</taxon>
        <taxon>Neisseriaceae</taxon>
        <taxon>Neisseria</taxon>
    </lineage>
</organism>
<proteinExistence type="predicted"/>
<dbReference type="EMBL" id="UGRI01000001">
    <property type="protein sequence ID" value="SUA24188.1"/>
    <property type="molecule type" value="Genomic_DNA"/>
</dbReference>
<sequence length="96" mass="10682">MREGEISIWTGWKRCWRNRTMCKTQDIFAAGASRRAAGWGGSKASKAVRRAALKYEHLPEAAVADAVFGVQGREKEKAIEALQRLAKLDTEILPPL</sequence>
<accession>A0A378VZI5</accession>
<gene>
    <name evidence="1" type="ORF">NCTC11421_02183</name>
</gene>
<reference evidence="1" key="1">
    <citation type="submission" date="2018-06" db="EMBL/GenBank/DDBJ databases">
        <authorList>
            <consortium name="Pathogen Informatics"/>
            <person name="Doyle S."/>
        </authorList>
    </citation>
    <scope>NUCLEOTIDE SEQUENCE [LARGE SCALE GENOMIC DNA]</scope>
    <source>
        <strain evidence="1">NCTC11421</strain>
    </source>
</reference>
<protein>
    <submittedName>
        <fullName evidence="1">Uncharacterized protein</fullName>
    </submittedName>
</protein>
<evidence type="ECO:0000313" key="1">
    <source>
        <dbReference type="EMBL" id="SUA24188.1"/>
    </source>
</evidence>